<sequence length="133" mass="13666">MVSHASRTEATARTDSVQRVYAGTPTPLQVRTRRQIRSLFDGLDLVHPTPAGGGPADLVPVTDWRTDPADAGLAPEVAGSPFVAGFLAAAGRVPTRPAVAGGRAAHAGEETVHVDPSGTSSPASAHTWKGIRA</sequence>
<dbReference type="InterPro" id="IPR006764">
    <property type="entry name" value="SAM_dep_MeTrfase_SAV2177_type"/>
</dbReference>
<dbReference type="GO" id="GO:0008168">
    <property type="term" value="F:methyltransferase activity"/>
    <property type="evidence" value="ECO:0007669"/>
    <property type="project" value="UniProtKB-KW"/>
</dbReference>
<proteinExistence type="predicted"/>
<gene>
    <name evidence="2" type="ORF">RB614_37470</name>
</gene>
<dbReference type="GO" id="GO:0032259">
    <property type="term" value="P:methylation"/>
    <property type="evidence" value="ECO:0007669"/>
    <property type="project" value="UniProtKB-KW"/>
</dbReference>
<reference evidence="2 3" key="1">
    <citation type="submission" date="2023-08" db="EMBL/GenBank/DDBJ databases">
        <title>Phytohabitans sansha sp. nov., isolated from marine sediment.</title>
        <authorList>
            <person name="Zhao Y."/>
            <person name="Yi K."/>
        </authorList>
    </citation>
    <scope>NUCLEOTIDE SEQUENCE [LARGE SCALE GENOMIC DNA]</scope>
    <source>
        <strain evidence="2 3">ZYX-F-186</strain>
    </source>
</reference>
<dbReference type="InterPro" id="IPR029063">
    <property type="entry name" value="SAM-dependent_MTases_sf"/>
</dbReference>
<dbReference type="EMBL" id="JAVHUY010000053">
    <property type="protein sequence ID" value="MDQ7910201.1"/>
    <property type="molecule type" value="Genomic_DNA"/>
</dbReference>
<dbReference type="Proteomes" id="UP001230908">
    <property type="component" value="Unassembled WGS sequence"/>
</dbReference>
<dbReference type="Pfam" id="PF04672">
    <property type="entry name" value="Methyltransf_19"/>
    <property type="match status" value="1"/>
</dbReference>
<evidence type="ECO:0000313" key="2">
    <source>
        <dbReference type="EMBL" id="MDQ7910201.1"/>
    </source>
</evidence>
<dbReference type="EC" id="2.1.1.-" evidence="2"/>
<keyword evidence="2" id="KW-0489">Methyltransferase</keyword>
<protein>
    <submittedName>
        <fullName evidence="2">SAM-dependent methyltransferase</fullName>
        <ecNumber evidence="2">2.1.1.-</ecNumber>
    </submittedName>
</protein>
<dbReference type="Gene3D" id="3.40.50.150">
    <property type="entry name" value="Vaccinia Virus protein VP39"/>
    <property type="match status" value="1"/>
</dbReference>
<feature type="region of interest" description="Disordered" evidence="1">
    <location>
        <begin position="100"/>
        <end position="133"/>
    </location>
</feature>
<accession>A0ABU0ZT35</accession>
<comment type="caution">
    <text evidence="2">The sequence shown here is derived from an EMBL/GenBank/DDBJ whole genome shotgun (WGS) entry which is preliminary data.</text>
</comment>
<evidence type="ECO:0000256" key="1">
    <source>
        <dbReference type="SAM" id="MobiDB-lite"/>
    </source>
</evidence>
<organism evidence="2 3">
    <name type="scientific">Phytohabitans maris</name>
    <dbReference type="NCBI Taxonomy" id="3071409"/>
    <lineage>
        <taxon>Bacteria</taxon>
        <taxon>Bacillati</taxon>
        <taxon>Actinomycetota</taxon>
        <taxon>Actinomycetes</taxon>
        <taxon>Micromonosporales</taxon>
        <taxon>Micromonosporaceae</taxon>
    </lineage>
</organism>
<keyword evidence="2" id="KW-0808">Transferase</keyword>
<name>A0ABU0ZT35_9ACTN</name>
<evidence type="ECO:0000313" key="3">
    <source>
        <dbReference type="Proteomes" id="UP001230908"/>
    </source>
</evidence>
<keyword evidence="3" id="KW-1185">Reference proteome</keyword>